<dbReference type="Gene3D" id="1.10.101.10">
    <property type="entry name" value="PGBD-like superfamily/PGBD"/>
    <property type="match status" value="2"/>
</dbReference>
<organism evidence="3 4">
    <name type="scientific">Streptomyces thermocoprophilus</name>
    <dbReference type="NCBI Taxonomy" id="78356"/>
    <lineage>
        <taxon>Bacteria</taxon>
        <taxon>Bacillati</taxon>
        <taxon>Actinomycetota</taxon>
        <taxon>Actinomycetes</taxon>
        <taxon>Kitasatosporales</taxon>
        <taxon>Streptomycetaceae</taxon>
        <taxon>Streptomyces</taxon>
    </lineage>
</organism>
<accession>A0ABV5VHV1</accession>
<dbReference type="EMBL" id="JBHMAR010000026">
    <property type="protein sequence ID" value="MFB9737371.1"/>
    <property type="molecule type" value="Genomic_DNA"/>
</dbReference>
<keyword evidence="4" id="KW-1185">Reference proteome</keyword>
<gene>
    <name evidence="3" type="ORF">ACFFRO_19890</name>
</gene>
<comment type="caution">
    <text evidence="3">The sequence shown here is derived from an EMBL/GenBank/DDBJ whole genome shotgun (WGS) entry which is preliminary data.</text>
</comment>
<feature type="domain" description="Peptidoglycan binding-like" evidence="2">
    <location>
        <begin position="199"/>
        <end position="245"/>
    </location>
</feature>
<dbReference type="Pfam" id="PF01471">
    <property type="entry name" value="PG_binding_1"/>
    <property type="match status" value="2"/>
</dbReference>
<dbReference type="InterPro" id="IPR036365">
    <property type="entry name" value="PGBD-like_sf"/>
</dbReference>
<dbReference type="InterPro" id="IPR001387">
    <property type="entry name" value="Cro/C1-type_HTH"/>
</dbReference>
<dbReference type="RefSeq" id="WP_385859441.1">
    <property type="nucleotide sequence ID" value="NZ_JBHMAR010000026.1"/>
</dbReference>
<evidence type="ECO:0000313" key="3">
    <source>
        <dbReference type="EMBL" id="MFB9737371.1"/>
    </source>
</evidence>
<dbReference type="SUPFAM" id="SSF47090">
    <property type="entry name" value="PGBD-like"/>
    <property type="match status" value="2"/>
</dbReference>
<dbReference type="Proteomes" id="UP001589703">
    <property type="component" value="Unassembled WGS sequence"/>
</dbReference>
<sequence length="336" mass="36084">MTHLRDDEGGRSPATALSETLRGWWEAAGEPGGRGRPTQQALAGRLRIDQTTLSRYLNPRHPSAAPLRIVEALHAQLGAPAEELERARELCRAALESQRKQRADESAPASGGEGEAGGGDGSDRDRASSPASRAATVKVLGLVAVAVCAFLAGLGVARLTGEPETVTDAKAAVARTPRPEPSWLLVRRMPDDQLWRGRTVQYLLRHRHYDVPVDGTFDARTEEAVKKFQLAWHLTPDGKVGKDTWPLLVVKAGVGDKGDAVMALQALLDNVGEGGTPVTGTFGHETLDDLQHFQKVHGLRPTGVADADTWRCLMAFQEPPMRTSPLYATPGGVPSL</sequence>
<name>A0ABV5VHV1_9ACTN</name>
<feature type="compositionally biased region" description="Basic and acidic residues" evidence="1">
    <location>
        <begin position="96"/>
        <end position="105"/>
    </location>
</feature>
<protein>
    <submittedName>
        <fullName evidence="3">Peptidoglycan-binding protein</fullName>
    </submittedName>
</protein>
<reference evidence="3 4" key="1">
    <citation type="submission" date="2024-09" db="EMBL/GenBank/DDBJ databases">
        <authorList>
            <person name="Sun Q."/>
            <person name="Mori K."/>
        </authorList>
    </citation>
    <scope>NUCLEOTIDE SEQUENCE [LARGE SCALE GENOMIC DNA]</scope>
    <source>
        <strain evidence="3 4">JCM 10918</strain>
    </source>
</reference>
<evidence type="ECO:0000256" key="1">
    <source>
        <dbReference type="SAM" id="MobiDB-lite"/>
    </source>
</evidence>
<proteinExistence type="predicted"/>
<evidence type="ECO:0000259" key="2">
    <source>
        <dbReference type="Pfam" id="PF01471"/>
    </source>
</evidence>
<feature type="domain" description="Peptidoglycan binding-like" evidence="2">
    <location>
        <begin position="258"/>
        <end position="313"/>
    </location>
</feature>
<dbReference type="InterPro" id="IPR002477">
    <property type="entry name" value="Peptidoglycan-bd-like"/>
</dbReference>
<feature type="compositionally biased region" description="Gly residues" evidence="1">
    <location>
        <begin position="111"/>
        <end position="120"/>
    </location>
</feature>
<dbReference type="CDD" id="cd00093">
    <property type="entry name" value="HTH_XRE"/>
    <property type="match status" value="1"/>
</dbReference>
<feature type="region of interest" description="Disordered" evidence="1">
    <location>
        <begin position="96"/>
        <end position="130"/>
    </location>
</feature>
<dbReference type="InterPro" id="IPR036366">
    <property type="entry name" value="PGBDSf"/>
</dbReference>
<evidence type="ECO:0000313" key="4">
    <source>
        <dbReference type="Proteomes" id="UP001589703"/>
    </source>
</evidence>